<evidence type="ECO:0000313" key="3">
    <source>
        <dbReference type="WBParaSite" id="ALUE_0001165401-mRNA-1"/>
    </source>
</evidence>
<reference evidence="3" key="1">
    <citation type="submission" date="2023-03" db="UniProtKB">
        <authorList>
            <consortium name="WormBaseParasite"/>
        </authorList>
    </citation>
    <scope>IDENTIFICATION</scope>
</reference>
<protein>
    <submittedName>
        <fullName evidence="3">Uncharacterized protein</fullName>
    </submittedName>
</protein>
<feature type="compositionally biased region" description="Low complexity" evidence="1">
    <location>
        <begin position="13"/>
        <end position="30"/>
    </location>
</feature>
<dbReference type="WBParaSite" id="ALUE_0001165401-mRNA-1">
    <property type="protein sequence ID" value="ALUE_0001165401-mRNA-1"/>
    <property type="gene ID" value="ALUE_0001165401"/>
</dbReference>
<name>A0A9J2PQR9_ASCLU</name>
<accession>A0A9J2PQR9</accession>
<organism evidence="2 3">
    <name type="scientific">Ascaris lumbricoides</name>
    <name type="common">Giant roundworm</name>
    <dbReference type="NCBI Taxonomy" id="6252"/>
    <lineage>
        <taxon>Eukaryota</taxon>
        <taxon>Metazoa</taxon>
        <taxon>Ecdysozoa</taxon>
        <taxon>Nematoda</taxon>
        <taxon>Chromadorea</taxon>
        <taxon>Rhabditida</taxon>
        <taxon>Spirurina</taxon>
        <taxon>Ascaridomorpha</taxon>
        <taxon>Ascaridoidea</taxon>
        <taxon>Ascarididae</taxon>
        <taxon>Ascaris</taxon>
    </lineage>
</organism>
<proteinExistence type="predicted"/>
<dbReference type="Proteomes" id="UP000036681">
    <property type="component" value="Unplaced"/>
</dbReference>
<sequence length="346" mass="39304">MEQVNRASEEMMRSQTVISDVSSSPSPLMSDRSEQLDVERLNKLIRTFDKSWILPRSGSREPVGSNFQVRSKYFIEIAYFRSIHGNLITGEKMVYRCEDLSNAAYCKRDASFDSALAKHKKDSYKAKAYIHRVKNFTLLFDMEEMLTPRSALSPTTSTTFLKLKMTAATITKSPRLTRRRTIVGSSPSKSQITLTTMASLKTNAWKPTTFNSRSRKAPRLVPVWQKLLIKATTKLPRIIPTTEDIVVEEEKQDMFSSSMITHQTAESESMAETTTAVAKKHEESTVVATDDKISWKSLETTTSGPTEGDIPILEKPVKKNEPGFWMRYQPGKWFQSIQHLTNTGRK</sequence>
<keyword evidence="2" id="KW-1185">Reference proteome</keyword>
<evidence type="ECO:0000313" key="2">
    <source>
        <dbReference type="Proteomes" id="UP000036681"/>
    </source>
</evidence>
<evidence type="ECO:0000256" key="1">
    <source>
        <dbReference type="SAM" id="MobiDB-lite"/>
    </source>
</evidence>
<feature type="region of interest" description="Disordered" evidence="1">
    <location>
        <begin position="1"/>
        <end position="33"/>
    </location>
</feature>
<dbReference type="AlphaFoldDB" id="A0A9J2PQR9"/>